<dbReference type="SUPFAM" id="SSF55073">
    <property type="entry name" value="Nucleotide cyclase"/>
    <property type="match status" value="1"/>
</dbReference>
<gene>
    <name evidence="10" type="ORF">Lbru_1182</name>
</gene>
<dbReference type="GO" id="GO:0004672">
    <property type="term" value="F:protein kinase activity"/>
    <property type="evidence" value="ECO:0007669"/>
    <property type="project" value="UniProtKB-ARBA"/>
</dbReference>
<sequence length="534" mass="60839">MTNNIQEKLNRLLIKYNKNLPTKLNKIQTQWQELLDQWSVEKLTTLHRDIHSLCGSSATYGYKQLSQIARQAEILLKKLLEGGEASDAEKNQISTYLLQLKTIHTETHSIISSGITHHQASNNLVYVLEKNTALVKEVSQMLLNMDYNPYSLDSTMGLELALREEPPIAIIINSSYLDNEVIDFLKKRQHTEQSIPLFCLIPNSELYPRLLAIRANCDAFFQLPFDKSYFAQIFQSKCNTSTESFRILVVDDSESLAEYYTLILTKAGMITRALTNPMELLNELKSFQPDLILMDIYMPECTGLELAAVLRKEKNYTKLPIIFLSTEDDRNKILFAMSLGGDDFLCKPVSPAHLVSAVRSRARRASALNYYMITDSLTGLLNHSSVLTQLDIELARIKQKKGDLLLIMIDIDYFKKINDNYGHPAGDKVLKQLANLFLVNLRNQDIIGRYGGEEFLIILPGTSLTHGMRICNHLRLQFNRFLFKEQNRTFNATFSAGISYLKENEEASLLIQEADKALYEAKDSGRNKIVSCIK</sequence>
<dbReference type="GO" id="GO:0000160">
    <property type="term" value="P:phosphorelay signal transduction system"/>
    <property type="evidence" value="ECO:0007669"/>
    <property type="project" value="UniProtKB-KW"/>
</dbReference>
<evidence type="ECO:0000259" key="9">
    <source>
        <dbReference type="PROSITE" id="PS50894"/>
    </source>
</evidence>
<feature type="modified residue" description="4-aspartylphosphate" evidence="6">
    <location>
        <position position="295"/>
    </location>
</feature>
<feature type="domain" description="GGDEF" evidence="8">
    <location>
        <begin position="402"/>
        <end position="534"/>
    </location>
</feature>
<dbReference type="CDD" id="cd01949">
    <property type="entry name" value="GGDEF"/>
    <property type="match status" value="1"/>
</dbReference>
<evidence type="ECO:0000256" key="1">
    <source>
        <dbReference type="ARBA" id="ARBA00001946"/>
    </source>
</evidence>
<dbReference type="GO" id="GO:0005886">
    <property type="term" value="C:plasma membrane"/>
    <property type="evidence" value="ECO:0007669"/>
    <property type="project" value="TreeGrafter"/>
</dbReference>
<evidence type="ECO:0000256" key="5">
    <source>
        <dbReference type="PROSITE-ProRule" id="PRU00110"/>
    </source>
</evidence>
<dbReference type="SUPFAM" id="SSF47226">
    <property type="entry name" value="Histidine-containing phosphotransfer domain, HPT domain"/>
    <property type="match status" value="1"/>
</dbReference>
<protein>
    <recommendedName>
        <fullName evidence="2">diguanylate cyclase</fullName>
        <ecNumber evidence="2">2.7.7.65</ecNumber>
    </recommendedName>
</protein>
<dbReference type="InterPro" id="IPR050469">
    <property type="entry name" value="Diguanylate_Cyclase"/>
</dbReference>
<dbReference type="InterPro" id="IPR001789">
    <property type="entry name" value="Sig_transdc_resp-reg_receiver"/>
</dbReference>
<dbReference type="InterPro" id="IPR036641">
    <property type="entry name" value="HPT_dom_sf"/>
</dbReference>
<dbReference type="Gene3D" id="3.40.50.2300">
    <property type="match status" value="1"/>
</dbReference>
<dbReference type="InterPro" id="IPR000160">
    <property type="entry name" value="GGDEF_dom"/>
</dbReference>
<feature type="modified residue" description="Phosphohistidine" evidence="5">
    <location>
        <position position="51"/>
    </location>
</feature>
<keyword evidence="3" id="KW-0902">Two-component regulatory system</keyword>
<dbReference type="OrthoDB" id="9812260at2"/>
<evidence type="ECO:0000313" key="11">
    <source>
        <dbReference type="Proteomes" id="UP000054742"/>
    </source>
</evidence>
<dbReference type="Gene3D" id="3.30.70.270">
    <property type="match status" value="1"/>
</dbReference>
<feature type="domain" description="Response regulatory" evidence="7">
    <location>
        <begin position="246"/>
        <end position="362"/>
    </location>
</feature>
<dbReference type="RefSeq" id="WP_058441258.1">
    <property type="nucleotide sequence ID" value="NZ_CAAAHU010000006.1"/>
</dbReference>
<dbReference type="GO" id="GO:0052621">
    <property type="term" value="F:diguanylate cyclase activity"/>
    <property type="evidence" value="ECO:0007669"/>
    <property type="project" value="UniProtKB-EC"/>
</dbReference>
<dbReference type="NCBIfam" id="TIGR00254">
    <property type="entry name" value="GGDEF"/>
    <property type="match status" value="1"/>
</dbReference>
<comment type="catalytic activity">
    <reaction evidence="4">
        <text>2 GTP = 3',3'-c-di-GMP + 2 diphosphate</text>
        <dbReference type="Rhea" id="RHEA:24898"/>
        <dbReference type="ChEBI" id="CHEBI:33019"/>
        <dbReference type="ChEBI" id="CHEBI:37565"/>
        <dbReference type="ChEBI" id="CHEBI:58805"/>
        <dbReference type="EC" id="2.7.7.65"/>
    </reaction>
</comment>
<evidence type="ECO:0000313" key="10">
    <source>
        <dbReference type="EMBL" id="KTC84967.1"/>
    </source>
</evidence>
<dbReference type="PANTHER" id="PTHR45138:SF9">
    <property type="entry name" value="DIGUANYLATE CYCLASE DGCM-RELATED"/>
    <property type="match status" value="1"/>
</dbReference>
<dbReference type="PROSITE" id="PS50110">
    <property type="entry name" value="RESPONSE_REGULATORY"/>
    <property type="match status" value="1"/>
</dbReference>
<dbReference type="Gene3D" id="1.20.120.160">
    <property type="entry name" value="HPT domain"/>
    <property type="match status" value="1"/>
</dbReference>
<evidence type="ECO:0000259" key="7">
    <source>
        <dbReference type="PROSITE" id="PS50110"/>
    </source>
</evidence>
<dbReference type="InterPro" id="IPR011006">
    <property type="entry name" value="CheY-like_superfamily"/>
</dbReference>
<evidence type="ECO:0000256" key="2">
    <source>
        <dbReference type="ARBA" id="ARBA00012528"/>
    </source>
</evidence>
<dbReference type="PANTHER" id="PTHR45138">
    <property type="entry name" value="REGULATORY COMPONENTS OF SENSORY TRANSDUCTION SYSTEM"/>
    <property type="match status" value="1"/>
</dbReference>
<feature type="domain" description="HPt" evidence="9">
    <location>
        <begin position="5"/>
        <end position="114"/>
    </location>
</feature>
<dbReference type="SMART" id="SM00267">
    <property type="entry name" value="GGDEF"/>
    <property type="match status" value="1"/>
</dbReference>
<proteinExistence type="predicted"/>
<dbReference type="GO" id="GO:1902201">
    <property type="term" value="P:negative regulation of bacterial-type flagellum-dependent cell motility"/>
    <property type="evidence" value="ECO:0007669"/>
    <property type="project" value="TreeGrafter"/>
</dbReference>
<evidence type="ECO:0000256" key="6">
    <source>
        <dbReference type="PROSITE-ProRule" id="PRU00169"/>
    </source>
</evidence>
<name>A0A0W0SNH6_9GAMM</name>
<accession>A0A0W0SNH6</accession>
<dbReference type="InterPro" id="IPR008207">
    <property type="entry name" value="Sig_transdc_His_kin_Hpt_dom"/>
</dbReference>
<dbReference type="CDD" id="cd00156">
    <property type="entry name" value="REC"/>
    <property type="match status" value="1"/>
</dbReference>
<dbReference type="InterPro" id="IPR043128">
    <property type="entry name" value="Rev_trsase/Diguanyl_cyclase"/>
</dbReference>
<comment type="cofactor">
    <cofactor evidence="1">
        <name>Mg(2+)</name>
        <dbReference type="ChEBI" id="CHEBI:18420"/>
    </cofactor>
</comment>
<dbReference type="AlphaFoldDB" id="A0A0W0SNH6"/>
<dbReference type="GO" id="GO:0043709">
    <property type="term" value="P:cell adhesion involved in single-species biofilm formation"/>
    <property type="evidence" value="ECO:0007669"/>
    <property type="project" value="TreeGrafter"/>
</dbReference>
<dbReference type="SMART" id="SM00448">
    <property type="entry name" value="REC"/>
    <property type="match status" value="1"/>
</dbReference>
<evidence type="ECO:0000259" key="8">
    <source>
        <dbReference type="PROSITE" id="PS50887"/>
    </source>
</evidence>
<dbReference type="FunFam" id="3.30.70.270:FF:000001">
    <property type="entry name" value="Diguanylate cyclase domain protein"/>
    <property type="match status" value="1"/>
</dbReference>
<dbReference type="PROSITE" id="PS50887">
    <property type="entry name" value="GGDEF"/>
    <property type="match status" value="1"/>
</dbReference>
<comment type="caution">
    <text evidence="10">The sequence shown here is derived from an EMBL/GenBank/DDBJ whole genome shotgun (WGS) entry which is preliminary data.</text>
</comment>
<evidence type="ECO:0000256" key="3">
    <source>
        <dbReference type="ARBA" id="ARBA00023012"/>
    </source>
</evidence>
<dbReference type="EC" id="2.7.7.65" evidence="2"/>
<dbReference type="SUPFAM" id="SSF52172">
    <property type="entry name" value="CheY-like"/>
    <property type="match status" value="1"/>
</dbReference>
<dbReference type="EMBL" id="LNXV01000008">
    <property type="protein sequence ID" value="KTC84967.1"/>
    <property type="molecule type" value="Genomic_DNA"/>
</dbReference>
<dbReference type="PROSITE" id="PS50894">
    <property type="entry name" value="HPT"/>
    <property type="match status" value="1"/>
</dbReference>
<keyword evidence="11" id="KW-1185">Reference proteome</keyword>
<dbReference type="Pfam" id="PF01627">
    <property type="entry name" value="Hpt"/>
    <property type="match status" value="1"/>
</dbReference>
<evidence type="ECO:0000256" key="4">
    <source>
        <dbReference type="ARBA" id="ARBA00034247"/>
    </source>
</evidence>
<reference evidence="10 11" key="1">
    <citation type="submission" date="2015-11" db="EMBL/GenBank/DDBJ databases">
        <title>Genomic analysis of 38 Legionella species identifies large and diverse effector repertoires.</title>
        <authorList>
            <person name="Burstein D."/>
            <person name="Amaro F."/>
            <person name="Zusman T."/>
            <person name="Lifshitz Z."/>
            <person name="Cohen O."/>
            <person name="Gilbert J.A."/>
            <person name="Pupko T."/>
            <person name="Shuman H.A."/>
            <person name="Segal G."/>
        </authorList>
    </citation>
    <scope>NUCLEOTIDE SEQUENCE [LARGE SCALE GENOMIC DNA]</scope>
    <source>
        <strain evidence="10 11">ATCC 43878</strain>
    </source>
</reference>
<dbReference type="STRING" id="29422.Lbru_1182"/>
<dbReference type="Pfam" id="PF00990">
    <property type="entry name" value="GGDEF"/>
    <property type="match status" value="1"/>
</dbReference>
<dbReference type="Proteomes" id="UP000054742">
    <property type="component" value="Unassembled WGS sequence"/>
</dbReference>
<organism evidence="10 11">
    <name type="scientific">Legionella brunensis</name>
    <dbReference type="NCBI Taxonomy" id="29422"/>
    <lineage>
        <taxon>Bacteria</taxon>
        <taxon>Pseudomonadati</taxon>
        <taxon>Pseudomonadota</taxon>
        <taxon>Gammaproteobacteria</taxon>
        <taxon>Legionellales</taxon>
        <taxon>Legionellaceae</taxon>
        <taxon>Legionella</taxon>
    </lineage>
</organism>
<dbReference type="InterPro" id="IPR029787">
    <property type="entry name" value="Nucleotide_cyclase"/>
</dbReference>
<dbReference type="PATRIC" id="fig|29422.6.peg.1250"/>
<dbReference type="Pfam" id="PF00072">
    <property type="entry name" value="Response_reg"/>
    <property type="match status" value="1"/>
</dbReference>
<keyword evidence="6" id="KW-0597">Phosphoprotein</keyword>